<dbReference type="GO" id="GO:0016757">
    <property type="term" value="F:glycosyltransferase activity"/>
    <property type="evidence" value="ECO:0007669"/>
    <property type="project" value="UniProtKB-KW"/>
</dbReference>
<comment type="caution">
    <text evidence="6">The sequence shown here is derived from an EMBL/GenBank/DDBJ whole genome shotgun (WGS) entry which is preliminary data.</text>
</comment>
<dbReference type="Pfam" id="PF02709">
    <property type="entry name" value="Glyco_transf_7C"/>
    <property type="match status" value="1"/>
</dbReference>
<evidence type="ECO:0000313" key="6">
    <source>
        <dbReference type="EMBL" id="MBP0484121.1"/>
    </source>
</evidence>
<dbReference type="InterPro" id="IPR027791">
    <property type="entry name" value="Galactosyl_T_C"/>
</dbReference>
<evidence type="ECO:0000259" key="5">
    <source>
        <dbReference type="Pfam" id="PF02709"/>
    </source>
</evidence>
<dbReference type="SUPFAM" id="SSF53448">
    <property type="entry name" value="Nucleotide-diphospho-sugar transferases"/>
    <property type="match status" value="1"/>
</dbReference>
<evidence type="ECO:0000256" key="3">
    <source>
        <dbReference type="ARBA" id="ARBA00022679"/>
    </source>
</evidence>
<dbReference type="RefSeq" id="WP_209362170.1">
    <property type="nucleotide sequence ID" value="NZ_JAGISH010000010.1"/>
</dbReference>
<dbReference type="PANTHER" id="PTHR43179">
    <property type="entry name" value="RHAMNOSYLTRANSFERASE WBBL"/>
    <property type="match status" value="1"/>
</dbReference>
<evidence type="ECO:0000256" key="2">
    <source>
        <dbReference type="ARBA" id="ARBA00022676"/>
    </source>
</evidence>
<gene>
    <name evidence="6" type="ORF">J5474_16695</name>
</gene>
<evidence type="ECO:0000256" key="1">
    <source>
        <dbReference type="ARBA" id="ARBA00006739"/>
    </source>
</evidence>
<dbReference type="Pfam" id="PF00535">
    <property type="entry name" value="Glycos_transf_2"/>
    <property type="match status" value="1"/>
</dbReference>
<proteinExistence type="inferred from homology"/>
<dbReference type="Gene3D" id="3.90.550.10">
    <property type="entry name" value="Spore Coat Polysaccharide Biosynthesis Protein SpsA, Chain A"/>
    <property type="match status" value="1"/>
</dbReference>
<dbReference type="AlphaFoldDB" id="A0A940MMA8"/>
<dbReference type="InterPro" id="IPR029044">
    <property type="entry name" value="Nucleotide-diphossugar_trans"/>
</dbReference>
<keyword evidence="2 6" id="KW-0328">Glycosyltransferase</keyword>
<evidence type="ECO:0000259" key="4">
    <source>
        <dbReference type="Pfam" id="PF00535"/>
    </source>
</evidence>
<evidence type="ECO:0000313" key="7">
    <source>
        <dbReference type="Proteomes" id="UP000675940"/>
    </source>
</evidence>
<feature type="domain" description="Glycosyltransferase 2-like" evidence="4">
    <location>
        <begin position="55"/>
        <end position="101"/>
    </location>
</feature>
<dbReference type="EMBL" id="JAGISH010000010">
    <property type="protein sequence ID" value="MBP0484121.1"/>
    <property type="molecule type" value="Genomic_DNA"/>
</dbReference>
<keyword evidence="7" id="KW-1185">Reference proteome</keyword>
<dbReference type="EC" id="2.4.-.-" evidence="6"/>
<reference evidence="6" key="1">
    <citation type="submission" date="2021-03" db="EMBL/GenBank/DDBJ databases">
        <title>Sagittula salina sp. nov. strain M10.9X isolated from the marine waste.</title>
        <authorList>
            <person name="Satari L."/>
            <person name="Molina-Menor E."/>
            <person name="Vidal-Verdu A."/>
            <person name="Pascual J."/>
            <person name="Pereto J."/>
            <person name="Porcar M."/>
        </authorList>
    </citation>
    <scope>NUCLEOTIDE SEQUENCE</scope>
    <source>
        <strain evidence="6">M10.9X</strain>
    </source>
</reference>
<name>A0A940MMA8_9RHOB</name>
<dbReference type="Proteomes" id="UP000675940">
    <property type="component" value="Unassembled WGS sequence"/>
</dbReference>
<feature type="domain" description="Galactosyltransferase C-terminal" evidence="5">
    <location>
        <begin position="156"/>
        <end position="216"/>
    </location>
</feature>
<accession>A0A940MMA8</accession>
<dbReference type="InterPro" id="IPR001173">
    <property type="entry name" value="Glyco_trans_2-like"/>
</dbReference>
<comment type="similarity">
    <text evidence="1">Belongs to the glycosyltransferase 2 family.</text>
</comment>
<organism evidence="6 7">
    <name type="scientific">Sagittula salina</name>
    <dbReference type="NCBI Taxonomy" id="2820268"/>
    <lineage>
        <taxon>Bacteria</taxon>
        <taxon>Pseudomonadati</taxon>
        <taxon>Pseudomonadota</taxon>
        <taxon>Alphaproteobacteria</taxon>
        <taxon>Rhodobacterales</taxon>
        <taxon>Roseobacteraceae</taxon>
        <taxon>Sagittula</taxon>
    </lineage>
</organism>
<keyword evidence="3 6" id="KW-0808">Transferase</keyword>
<sequence>MPDTSVLTIARGRDVHLHNVLRALDMQDTPPREVIIGVMQDLPYANLPQLRFPVKQIKVTRPDGQLPLARARNAVAAAAQGEVLAFVDVDCIPAPGYVSDVERACVPGRGLVMGEVAYLPAGATDGGIDFARFEEIGVRHSDRQAAPAEGLRRCEDYRCFWSLNFAMHRDDWARSGGFCEDYYGYGAEDTDFGRTLDAKGVAIWWAQGAKVYHQYHDHCMPPIHHLRSVVRNADVFAARWGHRTMEHWLHGFRMMGLIDKRGGEIVILREPDDADYALCRQTSDMPYANTRRVLDKLQEIEAGRRNSRDRVAEVEAAQADMMHTAAE</sequence>
<dbReference type="PANTHER" id="PTHR43179:SF12">
    <property type="entry name" value="GALACTOFURANOSYLTRANSFERASE GLFT2"/>
    <property type="match status" value="1"/>
</dbReference>
<protein>
    <submittedName>
        <fullName evidence="6">Glycosyltransferase</fullName>
        <ecNumber evidence="6">2.4.-.-</ecNumber>
    </submittedName>
</protein>